<accession>A0ABP1DCC6</accession>
<organism evidence="4 5">
    <name type="scientific">Somion occarium</name>
    <dbReference type="NCBI Taxonomy" id="3059160"/>
    <lineage>
        <taxon>Eukaryota</taxon>
        <taxon>Fungi</taxon>
        <taxon>Dikarya</taxon>
        <taxon>Basidiomycota</taxon>
        <taxon>Agaricomycotina</taxon>
        <taxon>Agaricomycetes</taxon>
        <taxon>Polyporales</taxon>
        <taxon>Cerrenaceae</taxon>
        <taxon>Somion</taxon>
    </lineage>
</organism>
<dbReference type="InterPro" id="IPR012020">
    <property type="entry name" value="ABHD4"/>
</dbReference>
<keyword evidence="2" id="KW-0472">Membrane</keyword>
<reference evidence="5" key="1">
    <citation type="submission" date="2024-04" db="EMBL/GenBank/DDBJ databases">
        <authorList>
            <person name="Shaw F."/>
            <person name="Minotto A."/>
        </authorList>
    </citation>
    <scope>NUCLEOTIDE SEQUENCE [LARGE SCALE GENOMIC DNA]</scope>
</reference>
<feature type="domain" description="AB hydrolase-1" evidence="3">
    <location>
        <begin position="125"/>
        <end position="376"/>
    </location>
</feature>
<evidence type="ECO:0000259" key="3">
    <source>
        <dbReference type="Pfam" id="PF00561"/>
    </source>
</evidence>
<evidence type="ECO:0000313" key="5">
    <source>
        <dbReference type="Proteomes" id="UP001497453"/>
    </source>
</evidence>
<dbReference type="PIRSF" id="PIRSF005211">
    <property type="entry name" value="Ab_hydro_YheT"/>
    <property type="match status" value="1"/>
</dbReference>
<gene>
    <name evidence="4" type="ORF">GFSPODELE1_LOCUS5466</name>
</gene>
<dbReference type="Proteomes" id="UP001497453">
    <property type="component" value="Chromosome 3"/>
</dbReference>
<dbReference type="PANTHER" id="PTHR10794:SF63">
    <property type="entry name" value="ALPHA_BETA HYDROLASE 1, ISOFORM A"/>
    <property type="match status" value="1"/>
</dbReference>
<keyword evidence="2" id="KW-1133">Transmembrane helix</keyword>
<proteinExistence type="inferred from homology"/>
<dbReference type="InterPro" id="IPR029058">
    <property type="entry name" value="AB_hydrolase_fold"/>
</dbReference>
<evidence type="ECO:0000256" key="1">
    <source>
        <dbReference type="ARBA" id="ARBA00010884"/>
    </source>
</evidence>
<protein>
    <recommendedName>
        <fullName evidence="3">AB hydrolase-1 domain-containing protein</fullName>
    </recommendedName>
</protein>
<comment type="similarity">
    <text evidence="1">Belongs to the AB hydrolase superfamily. AB hydrolase 4 family.</text>
</comment>
<dbReference type="Pfam" id="PF00561">
    <property type="entry name" value="Abhydrolase_1"/>
    <property type="match status" value="1"/>
</dbReference>
<evidence type="ECO:0000313" key="4">
    <source>
        <dbReference type="EMBL" id="CAL1705526.1"/>
    </source>
</evidence>
<dbReference type="PANTHER" id="PTHR10794">
    <property type="entry name" value="ABHYDROLASE DOMAIN-CONTAINING PROTEIN"/>
    <property type="match status" value="1"/>
</dbReference>
<dbReference type="EMBL" id="OZ037946">
    <property type="protein sequence ID" value="CAL1705526.1"/>
    <property type="molecule type" value="Genomic_DNA"/>
</dbReference>
<keyword evidence="5" id="KW-1185">Reference proteome</keyword>
<name>A0ABP1DCC6_9APHY</name>
<dbReference type="SUPFAM" id="SSF53474">
    <property type="entry name" value="alpha/beta-Hydrolases"/>
    <property type="match status" value="1"/>
</dbReference>
<dbReference type="InterPro" id="IPR000073">
    <property type="entry name" value="AB_hydrolase_1"/>
</dbReference>
<dbReference type="InterPro" id="IPR050960">
    <property type="entry name" value="AB_hydrolase_4_sf"/>
</dbReference>
<sequence>MSWNSPWLAATGILLVVGYTFFLRRRTTPVALYFCEHDVVGNNAPHFNLGDFVKQKVPVLAADFKPVWWLPEGNCQTIYTSLADFTHVDHVVYERKLLRVADGGVIAVDISPPLHSHPIQPNEAIVVIAHGLTGGSHEHYVRAAVKGLTAPTSEGGLAARAIVANFRGCNDSPVVTPKLYHAGSSDDIRPIVLWVSYTFPQCTIFGLGFSLGANIFTKYVGEESDRCPLSGLVSLANPWDFYEGGKFNESGSFANRFVYRFVLGGAMRSLYHRNRNAFLTSSSSLLPNSLLEKLFSMPKLSLVEFDNLITTRMFGFDDAWDYYTQVSSCKVLNKIRIPVFGINALDDPILGTVGLPYEEARRNPWLVLATTKHGGHMGWFERASSGGLARWYVKPMTQFFQALLECDLPPRPRPVIRQSHSGLFQEEGRPEVAFAEVHPETVDLFSSGDGESKLVSGW</sequence>
<evidence type="ECO:0000256" key="2">
    <source>
        <dbReference type="SAM" id="Phobius"/>
    </source>
</evidence>
<feature type="transmembrane region" description="Helical" evidence="2">
    <location>
        <begin position="6"/>
        <end position="23"/>
    </location>
</feature>
<dbReference type="Gene3D" id="3.40.50.1820">
    <property type="entry name" value="alpha/beta hydrolase"/>
    <property type="match status" value="1"/>
</dbReference>
<keyword evidence="2" id="KW-0812">Transmembrane</keyword>